<reference evidence="5" key="1">
    <citation type="journal article" date="2012" name="Proc. Natl. Acad. Sci. U.S.A.">
        <title>Antigenic diversity is generated by distinct evolutionary mechanisms in African trypanosome species.</title>
        <authorList>
            <person name="Jackson A.P."/>
            <person name="Berry A."/>
            <person name="Aslett M."/>
            <person name="Allison H.C."/>
            <person name="Burton P."/>
            <person name="Vavrova-Anderson J."/>
            <person name="Brown R."/>
            <person name="Browne H."/>
            <person name="Corton N."/>
            <person name="Hauser H."/>
            <person name="Gamble J."/>
            <person name="Gilderthorp R."/>
            <person name="Marcello L."/>
            <person name="McQuillan J."/>
            <person name="Otto T.D."/>
            <person name="Quail M.A."/>
            <person name="Sanders M.J."/>
            <person name="van Tonder A."/>
            <person name="Ginger M.L."/>
            <person name="Field M.C."/>
            <person name="Barry J.D."/>
            <person name="Hertz-Fowler C."/>
            <person name="Berriman M."/>
        </authorList>
    </citation>
    <scope>NUCLEOTIDE SEQUENCE</scope>
    <source>
        <strain evidence="5">IL3000</strain>
    </source>
</reference>
<dbReference type="PANTHER" id="PTHR44489">
    <property type="match status" value="1"/>
</dbReference>
<dbReference type="InterPro" id="IPR001680">
    <property type="entry name" value="WD40_rpt"/>
</dbReference>
<dbReference type="PROSITE" id="PS50082">
    <property type="entry name" value="WD_REPEATS_2"/>
    <property type="match status" value="1"/>
</dbReference>
<organism evidence="5">
    <name type="scientific">Trypanosoma congolense (strain IL3000)</name>
    <dbReference type="NCBI Taxonomy" id="1068625"/>
    <lineage>
        <taxon>Eukaryota</taxon>
        <taxon>Discoba</taxon>
        <taxon>Euglenozoa</taxon>
        <taxon>Kinetoplastea</taxon>
        <taxon>Metakinetoplastina</taxon>
        <taxon>Trypanosomatida</taxon>
        <taxon>Trypanosomatidae</taxon>
        <taxon>Trypanosoma</taxon>
        <taxon>Nannomonas</taxon>
    </lineage>
</organism>
<protein>
    <submittedName>
        <fullName evidence="5">Uncharacterized protein TCIL3000_10_10020</fullName>
    </submittedName>
</protein>
<keyword evidence="1 4" id="KW-0853">WD repeat</keyword>
<keyword evidence="3" id="KW-0687">Ribonucleoprotein</keyword>
<evidence type="ECO:0000256" key="4">
    <source>
        <dbReference type="PROSITE-ProRule" id="PRU00221"/>
    </source>
</evidence>
<dbReference type="InterPro" id="IPR015943">
    <property type="entry name" value="WD40/YVTN_repeat-like_dom_sf"/>
</dbReference>
<dbReference type="SMART" id="SM00320">
    <property type="entry name" value="WD40"/>
    <property type="match status" value="4"/>
</dbReference>
<proteinExistence type="predicted"/>
<dbReference type="VEuPathDB" id="TriTrypDB:TcIL3000_10_10020"/>
<dbReference type="PANTHER" id="PTHR44489:SF11">
    <property type="entry name" value="WD REPEAT DOMAIN 86"/>
    <property type="match status" value="1"/>
</dbReference>
<evidence type="ECO:0000313" key="5">
    <source>
        <dbReference type="EMBL" id="CCC94224.1"/>
    </source>
</evidence>
<dbReference type="GO" id="GO:0005840">
    <property type="term" value="C:ribosome"/>
    <property type="evidence" value="ECO:0007669"/>
    <property type="project" value="UniProtKB-KW"/>
</dbReference>
<keyword evidence="3" id="KW-0689">Ribosomal protein</keyword>
<accession>G0UXV7</accession>
<dbReference type="InterPro" id="IPR036322">
    <property type="entry name" value="WD40_repeat_dom_sf"/>
</dbReference>
<evidence type="ECO:0000256" key="1">
    <source>
        <dbReference type="ARBA" id="ARBA00022574"/>
    </source>
</evidence>
<evidence type="ECO:0000256" key="3">
    <source>
        <dbReference type="ARBA" id="ARBA00022980"/>
    </source>
</evidence>
<name>G0UXV7_TRYCI</name>
<dbReference type="InterPro" id="IPR044715">
    <property type="entry name" value="WDR86-like"/>
</dbReference>
<dbReference type="Pfam" id="PF00400">
    <property type="entry name" value="WD40"/>
    <property type="match status" value="2"/>
</dbReference>
<dbReference type="AlphaFoldDB" id="G0UXV7"/>
<feature type="repeat" description="WD" evidence="4">
    <location>
        <begin position="149"/>
        <end position="188"/>
    </location>
</feature>
<dbReference type="Gene3D" id="2.130.10.10">
    <property type="entry name" value="YVTN repeat-like/Quinoprotein amine dehydrogenase"/>
    <property type="match status" value="1"/>
</dbReference>
<gene>
    <name evidence="5" type="ORF">TCIL3000_10_10020</name>
</gene>
<dbReference type="EMBL" id="HE575323">
    <property type="protein sequence ID" value="CCC94224.1"/>
    <property type="molecule type" value="Genomic_DNA"/>
</dbReference>
<dbReference type="PROSITE" id="PS00678">
    <property type="entry name" value="WD_REPEATS_1"/>
    <property type="match status" value="1"/>
</dbReference>
<dbReference type="SUPFAM" id="SSF50978">
    <property type="entry name" value="WD40 repeat-like"/>
    <property type="match status" value="1"/>
</dbReference>
<evidence type="ECO:0000256" key="2">
    <source>
        <dbReference type="ARBA" id="ARBA00022737"/>
    </source>
</evidence>
<dbReference type="PROSITE" id="PS50294">
    <property type="entry name" value="WD_REPEATS_REGION"/>
    <property type="match status" value="1"/>
</dbReference>
<dbReference type="InterPro" id="IPR019775">
    <property type="entry name" value="WD40_repeat_CS"/>
</dbReference>
<sequence length="695" mass="73874">MSLQVDLADEWTFTVPDRVLSFPAVVTCMTVTPGCVWLVMSDGAVQVRSVSTTDLVHSFVCGLNPRRTLRVWSILTVPMPNAGLCVWMGLSNGTVEVYDAQTFTVVNQKTKHAGGVYCLAEFGGYVYSGGSDFKIAQWYAEDMRLVRMLHGHSNYVRCLYAEGNAVVSGSDDCTVRVWDVGSGEVQLTGYFHERSGVSAMCRAGITMWSGDDGGNVIVWRLDTCEALHVMQAHKGRVTSMKKVGSRVYSGGADGVIAVFDAEEGQLLGHVNNQNGVSVSSLVVTSELRRFCMWSSSGDKLVQCWHQDEYTAMIGDQERFSETFWYDTGSSPYREFRESVKKHICHLRETLRMRTVGSYKIADIFDVKSSASNVEELNKRETSLNTRLSSVEGRKVVLENQLKHSKEVLSNLEKETRILIGVLRTSQSELLTLDPAACSYATSLAGEDLKSIMKDFDITLPTSIAPADTQNTQPFSTSSTFTFAAPASGATPPTAASNFGTKSAPLWSATADRPVLAEMVGTSTHPARVAASPIDASALISANVPILTPSTQQHVADATVTPVGAVPVSSQMTLAPSQSAGTTASGGQVSAVPGNFVTVPASMPVPAPTGAFTATQYGGVAVPTQPSVAVPPPSGGTVVGVTAGTPTAGQYLVSTSQTPGVAAAWGHVEAPAGVPTAGQYLVSKSQTPWVPPLGVM</sequence>
<keyword evidence="2" id="KW-0677">Repeat</keyword>